<gene>
    <name evidence="1" type="ORF">GTP91_19860</name>
</gene>
<protein>
    <recommendedName>
        <fullName evidence="3">Chloramphenicol acetyltransferase</fullName>
    </recommendedName>
</protein>
<dbReference type="SUPFAM" id="SSF52777">
    <property type="entry name" value="CoA-dependent acyltransferases"/>
    <property type="match status" value="1"/>
</dbReference>
<dbReference type="Proteomes" id="UP000470302">
    <property type="component" value="Unassembled WGS sequence"/>
</dbReference>
<dbReference type="Pfam" id="PF00302">
    <property type="entry name" value="CAT"/>
    <property type="match status" value="1"/>
</dbReference>
<dbReference type="SMART" id="SM01059">
    <property type="entry name" value="CAT"/>
    <property type="match status" value="1"/>
</dbReference>
<accession>A0A845G9G6</accession>
<dbReference type="PANTHER" id="PTHR38474:SF1">
    <property type="entry name" value="SLR0299 PROTEIN"/>
    <property type="match status" value="1"/>
</dbReference>
<proteinExistence type="predicted"/>
<dbReference type="RefSeq" id="WP_161098348.1">
    <property type="nucleotide sequence ID" value="NZ_WWCW01000074.1"/>
</dbReference>
<dbReference type="AlphaFoldDB" id="A0A845G9G6"/>
<name>A0A845G9G6_9BURK</name>
<comment type="caution">
    <text evidence="1">The sequence shown here is derived from an EMBL/GenBank/DDBJ whole genome shotgun (WGS) entry which is preliminary data.</text>
</comment>
<evidence type="ECO:0000313" key="1">
    <source>
        <dbReference type="EMBL" id="MYM89418.1"/>
    </source>
</evidence>
<evidence type="ECO:0000313" key="2">
    <source>
        <dbReference type="Proteomes" id="UP000470302"/>
    </source>
</evidence>
<dbReference type="InterPro" id="IPR023213">
    <property type="entry name" value="CAT-like_dom_sf"/>
</dbReference>
<reference evidence="1 2" key="1">
    <citation type="submission" date="2020-01" db="EMBL/GenBank/DDBJ databases">
        <title>Novel species isolated from a subtropical stream in China.</title>
        <authorList>
            <person name="Lu H."/>
        </authorList>
    </citation>
    <scope>NUCLEOTIDE SEQUENCE [LARGE SCALE GENOMIC DNA]</scope>
    <source>
        <strain evidence="1 2">FT82W</strain>
    </source>
</reference>
<dbReference type="InterPro" id="IPR001707">
    <property type="entry name" value="Cmp_AcTrfase"/>
</dbReference>
<sequence>MHNFEKRRDRYNAFASFENPLVNLSFELEVADFRPFCKEHKLPPFHVFLYCVLNSLKENDNFMYRVHEGEVIKIDDFMASYTVLNRDNNLNFARFTRSSDLHEFVERSVAAKKIAEASDALVNTTEALSPLDKKRNVHITCMPWLKLVAIEHPIYRHENYDIPSLAWGRFSDPRADGKLTMTMSVLAHHGFVDGYHINLLAKAIAARVAKIIA</sequence>
<dbReference type="PANTHER" id="PTHR38474">
    <property type="entry name" value="SLR0299 PROTEIN"/>
    <property type="match status" value="1"/>
</dbReference>
<organism evidence="1 2">
    <name type="scientific">Duganella vulcania</name>
    <dbReference type="NCBI Taxonomy" id="2692166"/>
    <lineage>
        <taxon>Bacteria</taxon>
        <taxon>Pseudomonadati</taxon>
        <taxon>Pseudomonadota</taxon>
        <taxon>Betaproteobacteria</taxon>
        <taxon>Burkholderiales</taxon>
        <taxon>Oxalobacteraceae</taxon>
        <taxon>Telluria group</taxon>
        <taxon>Duganella</taxon>
    </lineage>
</organism>
<dbReference type="EMBL" id="WWCW01000074">
    <property type="protein sequence ID" value="MYM89418.1"/>
    <property type="molecule type" value="Genomic_DNA"/>
</dbReference>
<dbReference type="GO" id="GO:0008811">
    <property type="term" value="F:chloramphenicol O-acetyltransferase activity"/>
    <property type="evidence" value="ECO:0007669"/>
    <property type="project" value="InterPro"/>
</dbReference>
<dbReference type="Gene3D" id="3.30.559.10">
    <property type="entry name" value="Chloramphenicol acetyltransferase-like domain"/>
    <property type="match status" value="1"/>
</dbReference>
<evidence type="ECO:0008006" key="3">
    <source>
        <dbReference type="Google" id="ProtNLM"/>
    </source>
</evidence>